<sequence length="194" mass="22059">MGFKSNWNEATQGSSIKPEGDYECLIAKVEEKEYNTTDSNGNKIVKNKLNISMVIRNDVEQNYKNGYIFDTLWKKKEPTNADLQVKGYSYGQIMALGKAAGLPDGKEYDSLEQFCGELVNKPMRVTIKHEEYNGKTQERVSWRNPTKYPTVKHTFKQSQSSTAQTYAQPQQSYASAQPTNQGFTDMPLDDDLPF</sequence>
<feature type="region of interest" description="Disordered" evidence="1">
    <location>
        <begin position="153"/>
        <end position="194"/>
    </location>
</feature>
<dbReference type="Pfam" id="PF05037">
    <property type="entry name" value="DUF669"/>
    <property type="match status" value="1"/>
</dbReference>
<name>A0A8S5LYC2_9CAUD</name>
<dbReference type="EMBL" id="BK014769">
    <property type="protein sequence ID" value="DAD74946.1"/>
    <property type="molecule type" value="Genomic_DNA"/>
</dbReference>
<feature type="compositionally biased region" description="Low complexity" evidence="1">
    <location>
        <begin position="157"/>
        <end position="178"/>
    </location>
</feature>
<evidence type="ECO:0008006" key="3">
    <source>
        <dbReference type="Google" id="ProtNLM"/>
    </source>
</evidence>
<reference evidence="2" key="1">
    <citation type="journal article" date="2021" name="Proc. Natl. Acad. Sci. U.S.A.">
        <title>A Catalog of Tens of Thousands of Viruses from Human Metagenomes Reveals Hidden Associations with Chronic Diseases.</title>
        <authorList>
            <person name="Tisza M.J."/>
            <person name="Buck C.B."/>
        </authorList>
    </citation>
    <scope>NUCLEOTIDE SEQUENCE</scope>
    <source>
        <strain evidence="2">CtA995</strain>
    </source>
</reference>
<proteinExistence type="predicted"/>
<evidence type="ECO:0000256" key="1">
    <source>
        <dbReference type="SAM" id="MobiDB-lite"/>
    </source>
</evidence>
<dbReference type="InterPro" id="IPR007731">
    <property type="entry name" value="DUF669"/>
</dbReference>
<evidence type="ECO:0000313" key="2">
    <source>
        <dbReference type="EMBL" id="DAD74946.1"/>
    </source>
</evidence>
<accession>A0A8S5LYC2</accession>
<organism evidence="2">
    <name type="scientific">Siphoviridae sp. ctA995</name>
    <dbReference type="NCBI Taxonomy" id="2826180"/>
    <lineage>
        <taxon>Viruses</taxon>
        <taxon>Duplodnaviria</taxon>
        <taxon>Heunggongvirae</taxon>
        <taxon>Uroviricota</taxon>
        <taxon>Caudoviricetes</taxon>
    </lineage>
</organism>
<protein>
    <recommendedName>
        <fullName evidence="3">DUF669 domain-containing protein</fullName>
    </recommendedName>
</protein>